<feature type="domain" description="DUF3447" evidence="3">
    <location>
        <begin position="277"/>
        <end position="349"/>
    </location>
</feature>
<dbReference type="Proteomes" id="UP001470230">
    <property type="component" value="Unassembled WGS sequence"/>
</dbReference>
<dbReference type="SMART" id="SM00248">
    <property type="entry name" value="ANK"/>
    <property type="match status" value="8"/>
</dbReference>
<keyword evidence="5" id="KW-1185">Reference proteome</keyword>
<dbReference type="Gene3D" id="1.25.40.20">
    <property type="entry name" value="Ankyrin repeat-containing domain"/>
    <property type="match status" value="1"/>
</dbReference>
<dbReference type="InterPro" id="IPR002110">
    <property type="entry name" value="Ankyrin_rpt"/>
</dbReference>
<proteinExistence type="predicted"/>
<reference evidence="4 5" key="1">
    <citation type="submission" date="2024-04" db="EMBL/GenBank/DDBJ databases">
        <title>Tritrichomonas musculus Genome.</title>
        <authorList>
            <person name="Alves-Ferreira E."/>
            <person name="Grigg M."/>
            <person name="Lorenzi H."/>
            <person name="Galac M."/>
        </authorList>
    </citation>
    <scope>NUCLEOTIDE SEQUENCE [LARGE SCALE GENOMIC DNA]</scope>
    <source>
        <strain evidence="4 5">EAF2021</strain>
    </source>
</reference>
<evidence type="ECO:0000313" key="5">
    <source>
        <dbReference type="Proteomes" id="UP001470230"/>
    </source>
</evidence>
<keyword evidence="2" id="KW-0040">ANK repeat</keyword>
<evidence type="ECO:0000313" key="4">
    <source>
        <dbReference type="EMBL" id="KAK8871236.1"/>
    </source>
</evidence>
<name>A0ABR2J0D3_9EUKA</name>
<dbReference type="SUPFAM" id="SSF48403">
    <property type="entry name" value="Ankyrin repeat"/>
    <property type="match status" value="2"/>
</dbReference>
<protein>
    <recommendedName>
        <fullName evidence="3">DUF3447 domain-containing protein</fullName>
    </recommendedName>
</protein>
<gene>
    <name evidence="4" type="ORF">M9Y10_009150</name>
</gene>
<dbReference type="Pfam" id="PF11929">
    <property type="entry name" value="DUF3447"/>
    <property type="match status" value="1"/>
</dbReference>
<dbReference type="InterPro" id="IPR020683">
    <property type="entry name" value="DUF3447"/>
</dbReference>
<evidence type="ECO:0000256" key="1">
    <source>
        <dbReference type="ARBA" id="ARBA00022737"/>
    </source>
</evidence>
<dbReference type="PANTHER" id="PTHR24198:SF165">
    <property type="entry name" value="ANKYRIN REPEAT-CONTAINING PROTEIN-RELATED"/>
    <property type="match status" value="1"/>
</dbReference>
<dbReference type="PANTHER" id="PTHR24198">
    <property type="entry name" value="ANKYRIN REPEAT AND PROTEIN KINASE DOMAIN-CONTAINING PROTEIN"/>
    <property type="match status" value="1"/>
</dbReference>
<evidence type="ECO:0000256" key="2">
    <source>
        <dbReference type="ARBA" id="ARBA00023043"/>
    </source>
</evidence>
<dbReference type="InterPro" id="IPR036770">
    <property type="entry name" value="Ankyrin_rpt-contain_sf"/>
</dbReference>
<evidence type="ECO:0000259" key="3">
    <source>
        <dbReference type="Pfam" id="PF11929"/>
    </source>
</evidence>
<dbReference type="Pfam" id="PF12796">
    <property type="entry name" value="Ank_2"/>
    <property type="match status" value="2"/>
</dbReference>
<keyword evidence="1" id="KW-0677">Repeat</keyword>
<organism evidence="4 5">
    <name type="scientific">Tritrichomonas musculus</name>
    <dbReference type="NCBI Taxonomy" id="1915356"/>
    <lineage>
        <taxon>Eukaryota</taxon>
        <taxon>Metamonada</taxon>
        <taxon>Parabasalia</taxon>
        <taxon>Tritrichomonadida</taxon>
        <taxon>Tritrichomonadidae</taxon>
        <taxon>Tritrichomonas</taxon>
    </lineage>
</organism>
<sequence>MDDLKWLQERIFGLSSENISKIGNEILSSPHISTEESVINLAHNIVLATQSQCLQLHIYVDLVIYLISNSDYNNDNNDLPILQLIPELISFCFKYSIINKDYQSFLVLNCFRYNQFYFLYLLFKRIQHEKSDKNNFFSFYDSNYFTNIIYDEYLKFSQYLPFEVLQMFLPEIEKTDKNLFFSLMKKKMNSQADLETIISIRDNFFCNSELLQSIQNDDVDKFQQLMIHKKLTDEIELWKFYPFRTTTSSYPLNMSAFFGSLKCFKFILLNEDESDLINDDLMRDAIFGKNVEIIRIVKQKTQNKMNKELVNYAIATNQNEIAQWIIDDNNELKLNSFIEACLYSNNLEMIDSIVFQLKDNEKSAIFNDMKNVLALENCASSGFNEIIQYLFETEFVNSWKNKQKIFMKILLKIAEKQSIEKVDFLYRNNIDEFNKYVMNYTELLIAAAKSGRNDMFNYAFKLFKQQKKRPKTNKKILGKAIIGGNCDIFKKCLKLFPHDLNVMYKDNFSLLSLSIIKNSKEIFDFLLTFVNQQEIDINQNYKGRTPLYYSLLYRRVEMTMILLSYPNVDVNLSFPIMIAIKFGFVEVVKKMCQFEQLDVNNTVTPDGTPLLLAIEKKDIEIFKALLSIKGIDINMSSSSFPTPIMKAIETCQNEPEFQDVLFSYENIDLNIMDGSYYSNILYLAICSGNSKAIKELNKRNFKLPNEKIPFEINKESLEAVLQFQNFSPSVFKSGYIDYFTQHKYFDIIKLCQKYDDCEKSEQ</sequence>
<comment type="caution">
    <text evidence="4">The sequence shown here is derived from an EMBL/GenBank/DDBJ whole genome shotgun (WGS) entry which is preliminary data.</text>
</comment>
<accession>A0ABR2J0D3</accession>
<dbReference type="EMBL" id="JAPFFF010000014">
    <property type="protein sequence ID" value="KAK8871236.1"/>
    <property type="molecule type" value="Genomic_DNA"/>
</dbReference>